<protein>
    <submittedName>
        <fullName evidence="3">DUF3592 domain-containing protein</fullName>
    </submittedName>
</protein>
<evidence type="ECO:0000313" key="4">
    <source>
        <dbReference type="Proteomes" id="UP000625316"/>
    </source>
</evidence>
<dbReference type="Pfam" id="PF12158">
    <property type="entry name" value="DUF3592"/>
    <property type="match status" value="1"/>
</dbReference>
<keyword evidence="1" id="KW-0812">Transmembrane</keyword>
<gene>
    <name evidence="3" type="ORF">IQ266_09480</name>
</gene>
<evidence type="ECO:0000313" key="3">
    <source>
        <dbReference type="EMBL" id="MBE9029957.1"/>
    </source>
</evidence>
<proteinExistence type="predicted"/>
<keyword evidence="1" id="KW-0472">Membrane</keyword>
<feature type="domain" description="DUF3592" evidence="2">
    <location>
        <begin position="35"/>
        <end position="120"/>
    </location>
</feature>
<accession>A0A928Z3E8</accession>
<evidence type="ECO:0000256" key="1">
    <source>
        <dbReference type="SAM" id="Phobius"/>
    </source>
</evidence>
<dbReference type="RefSeq" id="WP_264324783.1">
    <property type="nucleotide sequence ID" value="NZ_JADEXQ010000025.1"/>
</dbReference>
<keyword evidence="1" id="KW-1133">Transmembrane helix</keyword>
<feature type="transmembrane region" description="Helical" evidence="1">
    <location>
        <begin position="122"/>
        <end position="141"/>
    </location>
</feature>
<dbReference type="InterPro" id="IPR021994">
    <property type="entry name" value="DUF3592"/>
</dbReference>
<evidence type="ECO:0000259" key="2">
    <source>
        <dbReference type="Pfam" id="PF12158"/>
    </source>
</evidence>
<dbReference type="EMBL" id="JADEXQ010000025">
    <property type="protein sequence ID" value="MBE9029957.1"/>
    <property type="molecule type" value="Genomic_DNA"/>
</dbReference>
<dbReference type="AlphaFoldDB" id="A0A928Z3E8"/>
<comment type="caution">
    <text evidence="3">The sequence shown here is derived from an EMBL/GenBank/DDBJ whole genome shotgun (WGS) entry which is preliminary data.</text>
</comment>
<reference evidence="3" key="1">
    <citation type="submission" date="2020-10" db="EMBL/GenBank/DDBJ databases">
        <authorList>
            <person name="Castelo-Branco R."/>
            <person name="Eusebio N."/>
            <person name="Adriana R."/>
            <person name="Vieira A."/>
            <person name="Brugerolle De Fraissinette N."/>
            <person name="Rezende De Castro R."/>
            <person name="Schneider M.P."/>
            <person name="Vasconcelos V."/>
            <person name="Leao P.N."/>
        </authorList>
    </citation>
    <scope>NUCLEOTIDE SEQUENCE</scope>
    <source>
        <strain evidence="3">LEGE 11480</strain>
    </source>
</reference>
<sequence>MYPFIACLSTGIICVIFGMKHCAQAIASRNWPRTLGTITRSHLETFRSGPNFPRYALYLRYTYCVNGRDYIGHRVRFRPFWNVRDRRYMETFTQRYPKGSSVEIFYAPSQPKVAILEPGFDWSVTLLFLMGLVFLWAAYMLHLQR</sequence>
<name>A0A928Z3E8_9CYAN</name>
<keyword evidence="4" id="KW-1185">Reference proteome</keyword>
<organism evidence="3 4">
    <name type="scientific">Romeriopsis navalis LEGE 11480</name>
    <dbReference type="NCBI Taxonomy" id="2777977"/>
    <lineage>
        <taxon>Bacteria</taxon>
        <taxon>Bacillati</taxon>
        <taxon>Cyanobacteriota</taxon>
        <taxon>Cyanophyceae</taxon>
        <taxon>Leptolyngbyales</taxon>
        <taxon>Leptolyngbyaceae</taxon>
        <taxon>Romeriopsis</taxon>
        <taxon>Romeriopsis navalis</taxon>
    </lineage>
</organism>
<dbReference type="Proteomes" id="UP000625316">
    <property type="component" value="Unassembled WGS sequence"/>
</dbReference>